<dbReference type="Proteomes" id="UP000191024">
    <property type="component" value="Chromosome D"/>
</dbReference>
<accession>A0A1G4JCS6</accession>
<gene>
    <name evidence="2" type="ORF">LAMI_0D08086G</name>
</gene>
<keyword evidence="3" id="KW-1185">Reference proteome</keyword>
<sequence>MSNEVGGRLSSRVLNMKFMKQAESTEELAKEEEETRSLIDSSEWKLSDRRKIASRLAPKIRNVGYAGVMAKNDQGGFVGRRKFGEAKDADDVKTTTPKRSADQDLDKLWESHRESHRDQNKNKKHVRSDSAENDAQPEPDSSHETPAKRFRKT</sequence>
<proteinExistence type="predicted"/>
<evidence type="ECO:0000256" key="1">
    <source>
        <dbReference type="SAM" id="MobiDB-lite"/>
    </source>
</evidence>
<feature type="region of interest" description="Disordered" evidence="1">
    <location>
        <begin position="71"/>
        <end position="153"/>
    </location>
</feature>
<evidence type="ECO:0000313" key="3">
    <source>
        <dbReference type="Proteomes" id="UP000191024"/>
    </source>
</evidence>
<protein>
    <submittedName>
        <fullName evidence="2">LAMI_0D08086g1_1</fullName>
    </submittedName>
</protein>
<feature type="compositionally biased region" description="Basic and acidic residues" evidence="1">
    <location>
        <begin position="82"/>
        <end position="121"/>
    </location>
</feature>
<dbReference type="AlphaFoldDB" id="A0A1G4JCS6"/>
<organism evidence="2 3">
    <name type="scientific">Lachancea mirantina</name>
    <dbReference type="NCBI Taxonomy" id="1230905"/>
    <lineage>
        <taxon>Eukaryota</taxon>
        <taxon>Fungi</taxon>
        <taxon>Dikarya</taxon>
        <taxon>Ascomycota</taxon>
        <taxon>Saccharomycotina</taxon>
        <taxon>Saccharomycetes</taxon>
        <taxon>Saccharomycetales</taxon>
        <taxon>Saccharomycetaceae</taxon>
        <taxon>Lachancea</taxon>
    </lineage>
</organism>
<dbReference type="Pfam" id="PF10175">
    <property type="entry name" value="MPP6"/>
    <property type="match status" value="1"/>
</dbReference>
<reference evidence="2 3" key="1">
    <citation type="submission" date="2016-03" db="EMBL/GenBank/DDBJ databases">
        <authorList>
            <person name="Devillers H."/>
        </authorList>
    </citation>
    <scope>NUCLEOTIDE SEQUENCE [LARGE SCALE GENOMIC DNA]</scope>
    <source>
        <strain evidence="2">CBS 11717</strain>
    </source>
</reference>
<dbReference type="OrthoDB" id="4084022at2759"/>
<evidence type="ECO:0000313" key="2">
    <source>
        <dbReference type="EMBL" id="SCU87933.1"/>
    </source>
</evidence>
<name>A0A1G4JCS6_9SACH</name>
<dbReference type="EMBL" id="LT598463">
    <property type="protein sequence ID" value="SCU87933.1"/>
    <property type="molecule type" value="Genomic_DNA"/>
</dbReference>